<dbReference type="AlphaFoldDB" id="A0ABD0XQP7"/>
<dbReference type="InterPro" id="IPR002165">
    <property type="entry name" value="Plexin_repeat"/>
</dbReference>
<dbReference type="EMBL" id="JAGEUA010000001">
    <property type="protein sequence ID" value="KAL1023663.1"/>
    <property type="molecule type" value="Genomic_DNA"/>
</dbReference>
<gene>
    <name evidence="5" type="ORF">UPYG_G00044260</name>
</gene>
<reference evidence="5 6" key="1">
    <citation type="submission" date="2024-06" db="EMBL/GenBank/DDBJ databases">
        <authorList>
            <person name="Pan Q."/>
            <person name="Wen M."/>
            <person name="Jouanno E."/>
            <person name="Zahm M."/>
            <person name="Klopp C."/>
            <person name="Cabau C."/>
            <person name="Louis A."/>
            <person name="Berthelot C."/>
            <person name="Parey E."/>
            <person name="Roest Crollius H."/>
            <person name="Montfort J."/>
            <person name="Robinson-Rechavi M."/>
            <person name="Bouchez O."/>
            <person name="Lampietro C."/>
            <person name="Lopez Roques C."/>
            <person name="Donnadieu C."/>
            <person name="Postlethwait J."/>
            <person name="Bobe J."/>
            <person name="Verreycken H."/>
            <person name="Guiguen Y."/>
        </authorList>
    </citation>
    <scope>NUCLEOTIDE SEQUENCE [LARGE SCALE GENOMIC DNA]</scope>
    <source>
        <strain evidence="5">Up_M1</strain>
        <tissue evidence="5">Testis</tissue>
    </source>
</reference>
<dbReference type="PANTHER" id="PTHR22625:SF4">
    <property type="entry name" value="PLEXIN-C1"/>
    <property type="match status" value="1"/>
</dbReference>
<comment type="caution">
    <text evidence="5">The sequence shown here is derived from an EMBL/GenBank/DDBJ whole genome shotgun (WGS) entry which is preliminary data.</text>
</comment>
<accession>A0ABD0XQP7</accession>
<keyword evidence="2" id="KW-0472">Membrane</keyword>
<evidence type="ECO:0000313" key="5">
    <source>
        <dbReference type="EMBL" id="KAL1023663.1"/>
    </source>
</evidence>
<dbReference type="Gene3D" id="3.30.1680.10">
    <property type="entry name" value="ligand-binding face of the semaphorins, domain 2"/>
    <property type="match status" value="1"/>
</dbReference>
<evidence type="ECO:0008006" key="7">
    <source>
        <dbReference type="Google" id="ProtNLM"/>
    </source>
</evidence>
<evidence type="ECO:0000256" key="2">
    <source>
        <dbReference type="ARBA" id="ARBA00023136"/>
    </source>
</evidence>
<keyword evidence="6" id="KW-1185">Reference proteome</keyword>
<keyword evidence="3" id="KW-1015">Disulfide bond</keyword>
<evidence type="ECO:0000313" key="6">
    <source>
        <dbReference type="Proteomes" id="UP001557470"/>
    </source>
</evidence>
<dbReference type="InterPro" id="IPR015943">
    <property type="entry name" value="WD40/YVTN_repeat-like_dom_sf"/>
</dbReference>
<comment type="subcellular location">
    <subcellularLocation>
        <location evidence="1">Membrane</location>
    </subcellularLocation>
</comment>
<evidence type="ECO:0000256" key="1">
    <source>
        <dbReference type="ARBA" id="ARBA00004370"/>
    </source>
</evidence>
<evidence type="ECO:0000256" key="3">
    <source>
        <dbReference type="ARBA" id="ARBA00023157"/>
    </source>
</evidence>
<keyword evidence="4" id="KW-0325">Glycoprotein</keyword>
<sequence>MAGRIPDNRNYIWPDPPFLTLRNTQDEQPGGILSDSDVGSSPYIDARSNKDLQFVDGFQIALHIYMFLNMLKEPKVRLIWFSSEKNKATTLKSFKGATLVCCEDMKRPRLLSSSVIQSPAGATGRVLWAGVFTGGNTLNPVNTVVAIYDISPSGTQNKDPDFCYGFCAMPENTPRPPPLIPLAPLAVVFKYSSMTSVLAVRHKSWIVLFIGTEDGQLMKLAVDKNYKAACSKVLYKSNDDRQVFPKMHLDPVDGRHVYMALRNQLMRVPVARCSEHTSLKECWSAQDPFCGWCDSENKSRCSFLDECLQPSVWISIPEDSQQQSIVSYQVEKSSSGEEIKLTAMLHLSVNGTEHPNISCNFPGNLCDRSSPAPVFPQCSCLFSSSKLPTQGLNVTLKIRVGKASLSEMLMLTNCSDITGPPTSALCSRCMTAGCNWMNEACSWNRSVNSGSLQCLPPLGYPGSCDQRHRSTEPLPPPSQQFCVV</sequence>
<evidence type="ECO:0000256" key="4">
    <source>
        <dbReference type="ARBA" id="ARBA00023180"/>
    </source>
</evidence>
<dbReference type="SUPFAM" id="SSF103575">
    <property type="entry name" value="Plexin repeat"/>
    <property type="match status" value="1"/>
</dbReference>
<dbReference type="Gene3D" id="2.130.10.10">
    <property type="entry name" value="YVTN repeat-like/Quinoprotein amine dehydrogenase"/>
    <property type="match status" value="1"/>
</dbReference>
<name>A0ABD0XQP7_UMBPY</name>
<dbReference type="GO" id="GO:0016020">
    <property type="term" value="C:membrane"/>
    <property type="evidence" value="ECO:0007669"/>
    <property type="project" value="UniProtKB-SubCell"/>
</dbReference>
<protein>
    <recommendedName>
        <fullName evidence="7">Sema domain-containing protein</fullName>
    </recommendedName>
</protein>
<dbReference type="SUPFAM" id="SSF101912">
    <property type="entry name" value="Sema domain"/>
    <property type="match status" value="1"/>
</dbReference>
<dbReference type="Proteomes" id="UP001557470">
    <property type="component" value="Unassembled WGS sequence"/>
</dbReference>
<dbReference type="GO" id="GO:0007399">
    <property type="term" value="P:nervous system development"/>
    <property type="evidence" value="ECO:0007669"/>
    <property type="project" value="UniProtKB-ARBA"/>
</dbReference>
<dbReference type="InterPro" id="IPR031148">
    <property type="entry name" value="Plexin"/>
</dbReference>
<organism evidence="5 6">
    <name type="scientific">Umbra pygmaea</name>
    <name type="common">Eastern mudminnow</name>
    <dbReference type="NCBI Taxonomy" id="75934"/>
    <lineage>
        <taxon>Eukaryota</taxon>
        <taxon>Metazoa</taxon>
        <taxon>Chordata</taxon>
        <taxon>Craniata</taxon>
        <taxon>Vertebrata</taxon>
        <taxon>Euteleostomi</taxon>
        <taxon>Actinopterygii</taxon>
        <taxon>Neopterygii</taxon>
        <taxon>Teleostei</taxon>
        <taxon>Protacanthopterygii</taxon>
        <taxon>Esociformes</taxon>
        <taxon>Umbridae</taxon>
        <taxon>Umbra</taxon>
    </lineage>
</organism>
<dbReference type="Pfam" id="PF01437">
    <property type="entry name" value="PSI"/>
    <property type="match status" value="1"/>
</dbReference>
<dbReference type="InterPro" id="IPR036352">
    <property type="entry name" value="Semap_dom_sf"/>
</dbReference>
<proteinExistence type="predicted"/>
<dbReference type="PANTHER" id="PTHR22625">
    <property type="entry name" value="PLEXIN"/>
    <property type="match status" value="1"/>
</dbReference>